<evidence type="ECO:0000256" key="1">
    <source>
        <dbReference type="SAM" id="Phobius"/>
    </source>
</evidence>
<name>A0A3R6FX02_9BACT</name>
<organism evidence="2 3">
    <name type="scientific">Segatella copri</name>
    <dbReference type="NCBI Taxonomy" id="165179"/>
    <lineage>
        <taxon>Bacteria</taxon>
        <taxon>Pseudomonadati</taxon>
        <taxon>Bacteroidota</taxon>
        <taxon>Bacteroidia</taxon>
        <taxon>Bacteroidales</taxon>
        <taxon>Prevotellaceae</taxon>
        <taxon>Segatella</taxon>
    </lineage>
</organism>
<keyword evidence="1" id="KW-0472">Membrane</keyword>
<protein>
    <submittedName>
        <fullName evidence="2">Uncharacterized protein</fullName>
    </submittedName>
</protein>
<feature type="transmembrane region" description="Helical" evidence="1">
    <location>
        <begin position="66"/>
        <end position="86"/>
    </location>
</feature>
<gene>
    <name evidence="2" type="ORF">DW079_04860</name>
</gene>
<reference evidence="2 3" key="1">
    <citation type="submission" date="2018-08" db="EMBL/GenBank/DDBJ databases">
        <title>A genome reference for cultivated species of the human gut microbiota.</title>
        <authorList>
            <person name="Zou Y."/>
            <person name="Xue W."/>
            <person name="Luo G."/>
        </authorList>
    </citation>
    <scope>NUCLEOTIDE SEQUENCE [LARGE SCALE GENOMIC DNA]</scope>
    <source>
        <strain evidence="2 3">AF46-2NS</strain>
    </source>
</reference>
<evidence type="ECO:0000313" key="3">
    <source>
        <dbReference type="Proteomes" id="UP000286211"/>
    </source>
</evidence>
<comment type="caution">
    <text evidence="2">The sequence shown here is derived from an EMBL/GenBank/DDBJ whole genome shotgun (WGS) entry which is preliminary data.</text>
</comment>
<proteinExistence type="predicted"/>
<dbReference type="EMBL" id="QRNB01000018">
    <property type="protein sequence ID" value="RHK11296.1"/>
    <property type="molecule type" value="Genomic_DNA"/>
</dbReference>
<dbReference type="Proteomes" id="UP000286211">
    <property type="component" value="Unassembled WGS sequence"/>
</dbReference>
<keyword evidence="1" id="KW-1133">Transmembrane helix</keyword>
<dbReference type="AlphaFoldDB" id="A0A3R6FX02"/>
<accession>A0A3R6FX02</accession>
<sequence>MEKNMDTNFDFNKTEKFDISKVGKQMPYSTPDDFFKDMEANILNAVKDDTPQPVRIEPKKRPLMKVIWTAAIAVAASVAVLLVLNIDFSASSSQPSQVNNGIQEVDQAFAQLSSADQAYLLSVYQEDVFLNN</sequence>
<evidence type="ECO:0000313" key="2">
    <source>
        <dbReference type="EMBL" id="RHK11296.1"/>
    </source>
</evidence>
<keyword evidence="1" id="KW-0812">Transmembrane</keyword>